<keyword evidence="9" id="KW-1185">Reference proteome</keyword>
<dbReference type="SMART" id="SM00283">
    <property type="entry name" value="MA"/>
    <property type="match status" value="1"/>
</dbReference>
<dbReference type="Gene3D" id="1.10.287.950">
    <property type="entry name" value="Methyl-accepting chemotaxis protein"/>
    <property type="match status" value="1"/>
</dbReference>
<dbReference type="InterPro" id="IPR003660">
    <property type="entry name" value="HAMP_dom"/>
</dbReference>
<name>A0A0P1GMC4_9RHOB</name>
<dbReference type="GO" id="GO:0007165">
    <property type="term" value="P:signal transduction"/>
    <property type="evidence" value="ECO:0007669"/>
    <property type="project" value="UniProtKB-KW"/>
</dbReference>
<evidence type="ECO:0000256" key="2">
    <source>
        <dbReference type="ARBA" id="ARBA00022500"/>
    </source>
</evidence>
<reference evidence="8 9" key="1">
    <citation type="submission" date="2015-09" db="EMBL/GenBank/DDBJ databases">
        <authorList>
            <consortium name="Swine Surveillance"/>
        </authorList>
    </citation>
    <scope>NUCLEOTIDE SEQUENCE [LARGE SCALE GENOMIC DNA]</scope>
    <source>
        <strain evidence="8 9">CECT 7557</strain>
    </source>
</reference>
<dbReference type="FunFam" id="1.10.287.950:FF:000001">
    <property type="entry name" value="Methyl-accepting chemotaxis sensory transducer"/>
    <property type="match status" value="1"/>
</dbReference>
<keyword evidence="5" id="KW-1133">Transmembrane helix</keyword>
<gene>
    <name evidence="8" type="primary">tsr_3</name>
    <name evidence="8" type="ORF">TRM7557_00943</name>
</gene>
<evidence type="ECO:0000313" key="8">
    <source>
        <dbReference type="EMBL" id="CUH76524.1"/>
    </source>
</evidence>
<evidence type="ECO:0000313" key="9">
    <source>
        <dbReference type="Proteomes" id="UP000052022"/>
    </source>
</evidence>
<dbReference type="CDD" id="cd11386">
    <property type="entry name" value="MCP_signal"/>
    <property type="match status" value="1"/>
</dbReference>
<feature type="transmembrane region" description="Helical" evidence="5">
    <location>
        <begin position="297"/>
        <end position="319"/>
    </location>
</feature>
<comment type="similarity">
    <text evidence="3">Belongs to the methyl-accepting chemotaxis (MCP) protein family.</text>
</comment>
<keyword evidence="4" id="KW-0807">Transducer</keyword>
<evidence type="ECO:0000259" key="6">
    <source>
        <dbReference type="PROSITE" id="PS50111"/>
    </source>
</evidence>
<organism evidence="8 9">
    <name type="scientific">Tritonibacter multivorans</name>
    <dbReference type="NCBI Taxonomy" id="928856"/>
    <lineage>
        <taxon>Bacteria</taxon>
        <taxon>Pseudomonadati</taxon>
        <taxon>Pseudomonadota</taxon>
        <taxon>Alphaproteobacteria</taxon>
        <taxon>Rhodobacterales</taxon>
        <taxon>Paracoccaceae</taxon>
        <taxon>Tritonibacter</taxon>
    </lineage>
</organism>
<dbReference type="SUPFAM" id="SSF58104">
    <property type="entry name" value="Methyl-accepting chemotaxis protein (MCP) signaling domain"/>
    <property type="match status" value="1"/>
</dbReference>
<dbReference type="STRING" id="928856.SAMN04488049_11412"/>
<keyword evidence="5" id="KW-0812">Transmembrane</keyword>
<keyword evidence="2" id="KW-0145">Chemotaxis</keyword>
<dbReference type="AlphaFoldDB" id="A0A0P1GMC4"/>
<dbReference type="Gene3D" id="1.20.120.1530">
    <property type="match status" value="1"/>
</dbReference>
<dbReference type="EMBL" id="CYSD01000014">
    <property type="protein sequence ID" value="CUH76524.1"/>
    <property type="molecule type" value="Genomic_DNA"/>
</dbReference>
<keyword evidence="5" id="KW-0472">Membrane</keyword>
<feature type="domain" description="Methyl-accepting transducer" evidence="6">
    <location>
        <begin position="467"/>
        <end position="696"/>
    </location>
</feature>
<feature type="domain" description="HAMP" evidence="7">
    <location>
        <begin position="416"/>
        <end position="462"/>
    </location>
</feature>
<evidence type="ECO:0000256" key="4">
    <source>
        <dbReference type="PROSITE-ProRule" id="PRU00284"/>
    </source>
</evidence>
<evidence type="ECO:0000259" key="7">
    <source>
        <dbReference type="PROSITE" id="PS50885"/>
    </source>
</evidence>
<dbReference type="Pfam" id="PF00015">
    <property type="entry name" value="MCPsignal"/>
    <property type="match status" value="1"/>
</dbReference>
<keyword evidence="8" id="KW-0675">Receptor</keyword>
<accession>A0A0P1GMC4</accession>
<dbReference type="Pfam" id="PF18947">
    <property type="entry name" value="HAMP_2"/>
    <property type="match status" value="1"/>
</dbReference>
<dbReference type="InterPro" id="IPR051310">
    <property type="entry name" value="MCP_chemotaxis"/>
</dbReference>
<comment type="subcellular location">
    <subcellularLocation>
        <location evidence="1">Membrane</location>
    </subcellularLocation>
</comment>
<dbReference type="PANTHER" id="PTHR43531">
    <property type="entry name" value="PROTEIN ICFG"/>
    <property type="match status" value="1"/>
</dbReference>
<dbReference type="GO" id="GO:0016020">
    <property type="term" value="C:membrane"/>
    <property type="evidence" value="ECO:0007669"/>
    <property type="project" value="UniProtKB-SubCell"/>
</dbReference>
<dbReference type="PANTHER" id="PTHR43531:SF11">
    <property type="entry name" value="METHYL-ACCEPTING CHEMOTAXIS PROTEIN 3"/>
    <property type="match status" value="1"/>
</dbReference>
<proteinExistence type="inferred from homology"/>
<sequence>MTLTSRITFSVVAFTVLLMVGVGFGAMTVLERVEGSMLSLNAQNTNAAASSLLKRGEGVLSQHARLITRNKALTEAVLNENTAALDEALASTFNRISARGDVTDLQVYSASGDLLYAKSASTRAAGGNLLPPLVQQSIDSGRRAFDLTRLDTHRFGVGYTQPVMKGRKKIGFLLLAQDLDSKAASLAGGLGGSVFVARRDGGAGAAYALQAEASDPALNDGADQVVVANETLAPAVFSAFQDSTESFAIVAEGGHHFVVTRERFSAAADVAADELFLAMDYTAQRQEENALLRRTGALVGLGVLGFVAFLVVFLNRLMLPLRESAKALKAAASDREPSPIRARSSAREIVALNTAIDALLRKRAAEQQAAAEMSVVVAACAAGDFTQRLRTDDKEGLFADLCADVNRISDAANGGLEEIRTSLDYLAKGDLTHEMSEDLNGVFGEIANSMNATLDSLRGVIGRIAVASSQIDRGTAEMSANSDVLALHTERNAASVEETAAALEQMSQTVTGVTKSVDEVRTSVERISREATSGSELMVRAIAAMKEIQASSDTIAKVLSVIEDISFQTNLLALNAGVEAARAGNAGRGFAVVAREVQALAQRSAEAALEISDHIRTSSKSVTSGAQIVEDTGAAFEKIVTSVRASDDTIQEIVVATRETATGIGEINSATSELDQATQQIAANFRENHSKVQMVEGQSRDLAQIVETFELGQGQARSAPQQADVFAA</sequence>
<evidence type="ECO:0000256" key="1">
    <source>
        <dbReference type="ARBA" id="ARBA00004370"/>
    </source>
</evidence>
<dbReference type="PROSITE" id="PS50885">
    <property type="entry name" value="HAMP"/>
    <property type="match status" value="1"/>
</dbReference>
<dbReference type="InterPro" id="IPR004089">
    <property type="entry name" value="MCPsignal_dom"/>
</dbReference>
<dbReference type="Proteomes" id="UP000052022">
    <property type="component" value="Unassembled WGS sequence"/>
</dbReference>
<evidence type="ECO:0000256" key="5">
    <source>
        <dbReference type="SAM" id="Phobius"/>
    </source>
</evidence>
<dbReference type="GO" id="GO:0006935">
    <property type="term" value="P:chemotaxis"/>
    <property type="evidence" value="ECO:0007669"/>
    <property type="project" value="UniProtKB-KW"/>
</dbReference>
<protein>
    <submittedName>
        <fullName evidence="8">Serine chemoreceptor protein</fullName>
    </submittedName>
</protein>
<dbReference type="OrthoDB" id="5349256at2"/>
<dbReference type="RefSeq" id="WP_058289065.1">
    <property type="nucleotide sequence ID" value="NZ_CYSD01000014.1"/>
</dbReference>
<dbReference type="PROSITE" id="PS50111">
    <property type="entry name" value="CHEMOTAXIS_TRANSDUC_2"/>
    <property type="match status" value="1"/>
</dbReference>
<evidence type="ECO:0000256" key="3">
    <source>
        <dbReference type="ARBA" id="ARBA00029447"/>
    </source>
</evidence>